<dbReference type="InterPro" id="IPR036388">
    <property type="entry name" value="WH-like_DNA-bd_sf"/>
</dbReference>
<accession>A0ABZ0KXP6</accession>
<dbReference type="RefSeq" id="WP_323691350.1">
    <property type="nucleotide sequence ID" value="NZ_CP116341.1"/>
</dbReference>
<feature type="region of interest" description="Disordered" evidence="1">
    <location>
        <begin position="113"/>
        <end position="151"/>
    </location>
</feature>
<dbReference type="InterPro" id="IPR036390">
    <property type="entry name" value="WH_DNA-bd_sf"/>
</dbReference>
<evidence type="ECO:0008006" key="4">
    <source>
        <dbReference type="Google" id="ProtNLM"/>
    </source>
</evidence>
<gene>
    <name evidence="2" type="ORF">PGH26_12315</name>
</gene>
<protein>
    <recommendedName>
        <fullName evidence="4">Helix-turn-helix domain-containing protein</fullName>
    </recommendedName>
</protein>
<dbReference type="Gene3D" id="1.10.10.10">
    <property type="entry name" value="Winged helix-like DNA-binding domain superfamily/Winged helix DNA-binding domain"/>
    <property type="match status" value="1"/>
</dbReference>
<name>A0ABZ0KXP6_9BACL</name>
<organism evidence="2 3">
    <name type="scientific">Sporosarcina jeotgali</name>
    <dbReference type="NCBI Taxonomy" id="3020056"/>
    <lineage>
        <taxon>Bacteria</taxon>
        <taxon>Bacillati</taxon>
        <taxon>Bacillota</taxon>
        <taxon>Bacilli</taxon>
        <taxon>Bacillales</taxon>
        <taxon>Caryophanaceae</taxon>
        <taxon>Sporosarcina</taxon>
    </lineage>
</organism>
<dbReference type="SUPFAM" id="SSF46785">
    <property type="entry name" value="Winged helix' DNA-binding domain"/>
    <property type="match status" value="1"/>
</dbReference>
<keyword evidence="3" id="KW-1185">Reference proteome</keyword>
<dbReference type="Proteomes" id="UP001303532">
    <property type="component" value="Chromosome"/>
</dbReference>
<proteinExistence type="predicted"/>
<evidence type="ECO:0000313" key="3">
    <source>
        <dbReference type="Proteomes" id="UP001303532"/>
    </source>
</evidence>
<evidence type="ECO:0000313" key="2">
    <source>
        <dbReference type="EMBL" id="WOV83659.1"/>
    </source>
</evidence>
<dbReference type="EMBL" id="CP116341">
    <property type="protein sequence ID" value="WOV83659.1"/>
    <property type="molecule type" value="Genomic_DNA"/>
</dbReference>
<evidence type="ECO:0000256" key="1">
    <source>
        <dbReference type="SAM" id="MobiDB-lite"/>
    </source>
</evidence>
<sequence>MTHYLSSYARFSSKEEMDAAARMHLDIHWNKVNKTDRAILEMIRCYSVKYLAAHLKHETIEKKLNLSNSTVRRTLRKLEKLQIIERIHYVRPVMSGLGANIYVILPVDDQGNLDRGTNEKEADESEDSRPHFENEPSFYQSKNLKDPIKTSQPAAEKLSTTLFGKMKSLLSISGDASKAREFFGIHRVLSRKMLKFEIHQEKGPLFEELAHRATRIAVMAQKTKTIRNLPGYFKGVLRQLISDELFSDIYQEYSVSVDDFCLPGNQDLSFTGNLR</sequence>
<reference evidence="2 3" key="1">
    <citation type="submission" date="2023-01" db="EMBL/GenBank/DDBJ databases">
        <title>Sporosarcina sp. nov., isolated from Korean tranditional fermented seafood 'Jeotgal'.</title>
        <authorList>
            <person name="Yang A.-I."/>
        </authorList>
    </citation>
    <scope>NUCLEOTIDE SEQUENCE [LARGE SCALE GENOMIC DNA]</scope>
    <source>
        <strain evidence="2 3">B2O-1</strain>
    </source>
</reference>